<keyword evidence="3" id="KW-0067">ATP-binding</keyword>
<dbReference type="GO" id="GO:0005524">
    <property type="term" value="F:ATP binding"/>
    <property type="evidence" value="ECO:0007669"/>
    <property type="project" value="UniProtKB-KW"/>
</dbReference>
<keyword evidence="4" id="KW-0809">Transit peptide</keyword>
<dbReference type="EMBL" id="NEDP02005537">
    <property type="protein sequence ID" value="OWF39225.1"/>
    <property type="molecule type" value="Genomic_DNA"/>
</dbReference>
<feature type="domain" description="AAA+ ATPase" evidence="8">
    <location>
        <begin position="424"/>
        <end position="606"/>
    </location>
</feature>
<evidence type="ECO:0000313" key="9">
    <source>
        <dbReference type="EMBL" id="OWF39225.1"/>
    </source>
</evidence>
<reference evidence="9 10" key="1">
    <citation type="journal article" date="2017" name="Nat. Ecol. Evol.">
        <title>Scallop genome provides insights into evolution of bilaterian karyotype and development.</title>
        <authorList>
            <person name="Wang S."/>
            <person name="Zhang J."/>
            <person name="Jiao W."/>
            <person name="Li J."/>
            <person name="Xun X."/>
            <person name="Sun Y."/>
            <person name="Guo X."/>
            <person name="Huan P."/>
            <person name="Dong B."/>
            <person name="Zhang L."/>
            <person name="Hu X."/>
            <person name="Sun X."/>
            <person name="Wang J."/>
            <person name="Zhao C."/>
            <person name="Wang Y."/>
            <person name="Wang D."/>
            <person name="Huang X."/>
            <person name="Wang R."/>
            <person name="Lv J."/>
            <person name="Li Y."/>
            <person name="Zhang Z."/>
            <person name="Liu B."/>
            <person name="Lu W."/>
            <person name="Hui Y."/>
            <person name="Liang J."/>
            <person name="Zhou Z."/>
            <person name="Hou R."/>
            <person name="Li X."/>
            <person name="Liu Y."/>
            <person name="Li H."/>
            <person name="Ning X."/>
            <person name="Lin Y."/>
            <person name="Zhao L."/>
            <person name="Xing Q."/>
            <person name="Dou J."/>
            <person name="Li Y."/>
            <person name="Mao J."/>
            <person name="Guo H."/>
            <person name="Dou H."/>
            <person name="Li T."/>
            <person name="Mu C."/>
            <person name="Jiang W."/>
            <person name="Fu Q."/>
            <person name="Fu X."/>
            <person name="Miao Y."/>
            <person name="Liu J."/>
            <person name="Yu Q."/>
            <person name="Li R."/>
            <person name="Liao H."/>
            <person name="Li X."/>
            <person name="Kong Y."/>
            <person name="Jiang Z."/>
            <person name="Chourrout D."/>
            <person name="Li R."/>
            <person name="Bao Z."/>
        </authorList>
    </citation>
    <scope>NUCLEOTIDE SEQUENCE [LARGE SCALE GENOMIC DNA]</scope>
    <source>
        <strain evidence="9 10">PY_sf001</strain>
    </source>
</reference>
<comment type="function">
    <text evidence="6">Exhibits ATPase activity in vitro.</text>
</comment>
<evidence type="ECO:0000256" key="2">
    <source>
        <dbReference type="ARBA" id="ARBA00022741"/>
    </source>
</evidence>
<evidence type="ECO:0000256" key="5">
    <source>
        <dbReference type="ARBA" id="ARBA00023128"/>
    </source>
</evidence>
<evidence type="ECO:0000256" key="7">
    <source>
        <dbReference type="ARBA" id="ARBA00070377"/>
    </source>
</evidence>
<comment type="subcellular location">
    <subcellularLocation>
        <location evidence="1">Mitochondrion</location>
    </subcellularLocation>
</comment>
<keyword evidence="10" id="KW-1185">Reference proteome</keyword>
<dbReference type="SMART" id="SM00382">
    <property type="entry name" value="AAA"/>
    <property type="match status" value="2"/>
</dbReference>
<dbReference type="InterPro" id="IPR039891">
    <property type="entry name" value="VWA8"/>
</dbReference>
<accession>A0A210PRV0</accession>
<dbReference type="Proteomes" id="UP000242188">
    <property type="component" value="Unassembled WGS sequence"/>
</dbReference>
<dbReference type="InterPro" id="IPR027417">
    <property type="entry name" value="P-loop_NTPase"/>
</dbReference>
<feature type="domain" description="AAA+ ATPase" evidence="8">
    <location>
        <begin position="758"/>
        <end position="870"/>
    </location>
</feature>
<evidence type="ECO:0000256" key="6">
    <source>
        <dbReference type="ARBA" id="ARBA00055988"/>
    </source>
</evidence>
<dbReference type="OrthoDB" id="5186at2759"/>
<dbReference type="PANTHER" id="PTHR21610">
    <property type="entry name" value="VON WILLEBRAND FACTOR A DOMAIN-CONTAINING PROTEIN 8"/>
    <property type="match status" value="1"/>
</dbReference>
<evidence type="ECO:0000256" key="3">
    <source>
        <dbReference type="ARBA" id="ARBA00022840"/>
    </source>
</evidence>
<dbReference type="GO" id="GO:0005739">
    <property type="term" value="C:mitochondrion"/>
    <property type="evidence" value="ECO:0007669"/>
    <property type="project" value="UniProtKB-SubCell"/>
</dbReference>
<name>A0A210PRV0_MIZYE</name>
<gene>
    <name evidence="9" type="ORF">KP79_PYT20316</name>
</gene>
<comment type="caution">
    <text evidence="9">The sequence shown here is derived from an EMBL/GenBank/DDBJ whole genome shotgun (WGS) entry which is preliminary data.</text>
</comment>
<dbReference type="FunFam" id="3.40.50.300:FF:000587">
    <property type="entry name" value="von Willebrand factor A domain containing 8"/>
    <property type="match status" value="1"/>
</dbReference>
<keyword evidence="2" id="KW-0547">Nucleotide-binding</keyword>
<dbReference type="FunFam" id="3.40.50.300:FF:000663">
    <property type="entry name" value="von Willebrand factor A domain containing 8"/>
    <property type="match status" value="1"/>
</dbReference>
<dbReference type="STRING" id="6573.A0A210PRV0"/>
<dbReference type="SUPFAM" id="SSF52540">
    <property type="entry name" value="P-loop containing nucleoside triphosphate hydrolases"/>
    <property type="match status" value="3"/>
</dbReference>
<organism evidence="9 10">
    <name type="scientific">Mizuhopecten yessoensis</name>
    <name type="common">Japanese scallop</name>
    <name type="synonym">Patinopecten yessoensis</name>
    <dbReference type="NCBI Taxonomy" id="6573"/>
    <lineage>
        <taxon>Eukaryota</taxon>
        <taxon>Metazoa</taxon>
        <taxon>Spiralia</taxon>
        <taxon>Lophotrochozoa</taxon>
        <taxon>Mollusca</taxon>
        <taxon>Bivalvia</taxon>
        <taxon>Autobranchia</taxon>
        <taxon>Pteriomorphia</taxon>
        <taxon>Pectinida</taxon>
        <taxon>Pectinoidea</taxon>
        <taxon>Pectinidae</taxon>
        <taxon>Mizuhopecten</taxon>
    </lineage>
</organism>
<dbReference type="Gene3D" id="3.40.50.300">
    <property type="entry name" value="P-loop containing nucleotide triphosphate hydrolases"/>
    <property type="match status" value="3"/>
</dbReference>
<dbReference type="InterPro" id="IPR003593">
    <property type="entry name" value="AAA+_ATPase"/>
</dbReference>
<dbReference type="Pfam" id="PF07728">
    <property type="entry name" value="AAA_5"/>
    <property type="match status" value="3"/>
</dbReference>
<evidence type="ECO:0000259" key="8">
    <source>
        <dbReference type="SMART" id="SM00382"/>
    </source>
</evidence>
<evidence type="ECO:0000256" key="4">
    <source>
        <dbReference type="ARBA" id="ARBA00022946"/>
    </source>
</evidence>
<dbReference type="InterPro" id="IPR011704">
    <property type="entry name" value="ATPase_dyneun-rel_AAA"/>
</dbReference>
<evidence type="ECO:0000313" key="10">
    <source>
        <dbReference type="Proteomes" id="UP000242188"/>
    </source>
</evidence>
<sequence length="1441" mass="161912">MFRLAKMSVDRSVRRLKVLQAILQDGYLHSKDSILAIRWCSGSGTKEGVVSIGDISLPLRNGRAPELIPVKYLSENTPQSVLRHLRWIMQKDAIGQDVFLIGPPGPLRRQIAMMYLELTKREGEYVSLSRDTTESDLKQRREIRSGTAFYLDQCAVRAALEGRILVLEGIEKAERNVLPILNNLLENREMQLDDGRFLMAADRYDKLLSDHTQEELDQLKLVRVSENFRVLALGHPVPRYQGNPLDPPLRSRFQSRDISSPPFNEQLDALQVDTKNVPSQRLSQVLSFATAILTKESSSLGLPDFPISNLVNIVRMMDSVPLMSSQILLQMLYPYNTMLGKDGRLAVERILQKFELMDGKKQKHLKITSIKPRDDGSTQVVLNERFPLSVNNGLFPQDNKVGGRNFVMTKYHESLLSELMLSHMCKDLCIVGPKGSGKSALVGELAVLLGYHIEPIMLYQDMTSRDLLQQRITLPNGDTSWRLSPLVTAAMEGSLAVLDGVHRINQGSFSILHRLIHDRELQLFDGSRLLRHDRFQKMKAEQALTDEQMREKGILAIHPSFRMIALSEPPVVGSTKQQWMTPELLTMFLFHNLRPLSQTEELEVIHKVVKNCPDMNGLVSFVHKLRSSTDPAMTSIASSLSTRQLIRVANRIAQFPSKDVFGVIEKACLARFLPQLPKAGLHQSMETAGIKPMNSSKADALALDWSITSEVDNGTLRIGHTTVPLFNPDNKTKVPDVLFYDNPQHLSVMEDMLKDFSLGENLLLVGNQGVGKNKIVDRFLYLLNRPREYIQLHRDTTVQTLTLQPTVKDGVIVYEDSPLVSAVKQGNVLVVDEADKAPTHVTCILKTLVESKEMHLADGRRIVAPHSNIPPSNNIIKCHPNFRMIVLANRPGFPFLGNDFFGSMGDIFSCHAIDNPDMESELAMLRQYGPDVPETTLKKLVQAFGELRSMADQGLIAYPYSTREVVNIVKHIQKYPEEGLTTVVRNVFDFDSYSNELKDTIVQTMHKHGIPFGATEAVVNLAKQFPLPSFRLTGKWDMQSGQGRRKTSLMSLPVDSSPVEVRGPIEVAVQETVLEKREARAGIFTEQDAYWKIPMHDNNIISDVAVTMRDYRSQGKTNTDIVHIATSNPVTLYSLNPKFSTITHVDMYDLFPTTSGSYQPKVNLAPMSAPFDDTVILHEEVSNAIFLVNYESGEVRRIRSPYLPETVTEKRRFPSFQQKKEKGNEFRMCHSSITDNKGTMVFYKAGGDTLVAIAGSQSHSVSLPFAIESINQVSHNQWLVTSTDNHNKNLVTCSDDYEFTLRAVQEEGQETVVDEMATIPLSDQLLSRVMKKDMTSSNRVFVTPDSYASVLVGFPDGDSSEVYSTPRQLAQDDSMIDRVNKLRAPYGDQPETQSRYPTVYLPENGMVVQGLPTSKVPKSGVLLRVLDVPHVKLYLVFSSHK</sequence>
<proteinExistence type="predicted"/>
<dbReference type="PANTHER" id="PTHR21610:SF9">
    <property type="entry name" value="VON WILLEBRAND FACTOR A DOMAIN-CONTAINING PROTEIN 8"/>
    <property type="match status" value="1"/>
</dbReference>
<evidence type="ECO:0000256" key="1">
    <source>
        <dbReference type="ARBA" id="ARBA00004173"/>
    </source>
</evidence>
<dbReference type="GO" id="GO:0016887">
    <property type="term" value="F:ATP hydrolysis activity"/>
    <property type="evidence" value="ECO:0007669"/>
    <property type="project" value="InterPro"/>
</dbReference>
<keyword evidence="5" id="KW-0496">Mitochondrion</keyword>
<protein>
    <recommendedName>
        <fullName evidence="7">von Willebrand factor A domain-containing protein 8</fullName>
    </recommendedName>
</protein>